<dbReference type="InterPro" id="IPR036554">
    <property type="entry name" value="GHMP_kinase_C_sf"/>
</dbReference>
<comment type="function">
    <text evidence="11">Catalyzes the transfer of the gamma-phosphate of ATP to D-galactose to form alpha-D-galactose-1-phosphate (Gal-1-P).</text>
</comment>
<dbReference type="InterPro" id="IPR019741">
    <property type="entry name" value="Galactokinase_CS"/>
</dbReference>
<dbReference type="SUPFAM" id="SSF54211">
    <property type="entry name" value="Ribosomal protein S5 domain 2-like"/>
    <property type="match status" value="1"/>
</dbReference>
<evidence type="ECO:0000256" key="4">
    <source>
        <dbReference type="ARBA" id="ARBA00022723"/>
    </source>
</evidence>
<dbReference type="GO" id="GO:0004335">
    <property type="term" value="F:galactokinase activity"/>
    <property type="evidence" value="ECO:0007669"/>
    <property type="project" value="UniProtKB-UniRule"/>
</dbReference>
<feature type="binding site" evidence="11">
    <location>
        <begin position="36"/>
        <end position="39"/>
    </location>
    <ligand>
        <name>substrate</name>
    </ligand>
</feature>
<feature type="binding site" evidence="11">
    <location>
        <begin position="122"/>
        <end position="128"/>
    </location>
    <ligand>
        <name>ATP</name>
        <dbReference type="ChEBI" id="CHEBI:30616"/>
    </ligand>
</feature>
<feature type="binding site" evidence="11">
    <location>
        <position position="160"/>
    </location>
    <ligand>
        <name>Mg(2+)</name>
        <dbReference type="ChEBI" id="CHEBI:18420"/>
    </ligand>
</feature>
<dbReference type="InterPro" id="IPR019539">
    <property type="entry name" value="GalKase_N"/>
</dbReference>
<dbReference type="FunFam" id="3.30.230.10:FF:000017">
    <property type="entry name" value="Galactokinase"/>
    <property type="match status" value="1"/>
</dbReference>
<feature type="domain" description="GHMP kinase N-terminal" evidence="13">
    <location>
        <begin position="93"/>
        <end position="179"/>
    </location>
</feature>
<dbReference type="Pfam" id="PF10509">
    <property type="entry name" value="GalKase_gal_bdg"/>
    <property type="match status" value="1"/>
</dbReference>
<dbReference type="PRINTS" id="PR00959">
    <property type="entry name" value="MEVGALKINASE"/>
</dbReference>
<dbReference type="Pfam" id="PF00288">
    <property type="entry name" value="GHMP_kinases_N"/>
    <property type="match status" value="1"/>
</dbReference>
<dbReference type="SUPFAM" id="SSF55060">
    <property type="entry name" value="GHMP Kinase, C-terminal domain"/>
    <property type="match status" value="1"/>
</dbReference>
<dbReference type="EMBL" id="PDSK01000156">
    <property type="protein sequence ID" value="PIE31303.1"/>
    <property type="molecule type" value="Genomic_DNA"/>
</dbReference>
<dbReference type="Pfam" id="PF08544">
    <property type="entry name" value="GHMP_kinases_C"/>
    <property type="match status" value="1"/>
</dbReference>
<dbReference type="Gene3D" id="3.30.70.890">
    <property type="entry name" value="GHMP kinase, C-terminal domain"/>
    <property type="match status" value="1"/>
</dbReference>
<dbReference type="AlphaFoldDB" id="A0A2G6K6L2"/>
<comment type="catalytic activity">
    <reaction evidence="11">
        <text>alpha-D-galactose + ATP = alpha-D-galactose 1-phosphate + ADP + H(+)</text>
        <dbReference type="Rhea" id="RHEA:13553"/>
        <dbReference type="ChEBI" id="CHEBI:15378"/>
        <dbReference type="ChEBI" id="CHEBI:28061"/>
        <dbReference type="ChEBI" id="CHEBI:30616"/>
        <dbReference type="ChEBI" id="CHEBI:58336"/>
        <dbReference type="ChEBI" id="CHEBI:456216"/>
        <dbReference type="EC" id="2.7.1.6"/>
    </reaction>
</comment>
<evidence type="ECO:0000313" key="17">
    <source>
        <dbReference type="Proteomes" id="UP000230821"/>
    </source>
</evidence>
<dbReference type="GO" id="GO:0000287">
    <property type="term" value="F:magnesium ion binding"/>
    <property type="evidence" value="ECO:0007669"/>
    <property type="project" value="UniProtKB-UniRule"/>
</dbReference>
<dbReference type="InterPro" id="IPR006203">
    <property type="entry name" value="GHMP_knse_ATP-bd_CS"/>
</dbReference>
<feature type="binding site" evidence="11">
    <location>
        <position position="70"/>
    </location>
    <ligand>
        <name>ATP</name>
        <dbReference type="ChEBI" id="CHEBI:30616"/>
    </ligand>
</feature>
<evidence type="ECO:0000256" key="3">
    <source>
        <dbReference type="ARBA" id="ARBA00022679"/>
    </source>
</evidence>
<evidence type="ECO:0000256" key="10">
    <source>
        <dbReference type="ARBA" id="ARBA00023277"/>
    </source>
</evidence>
<keyword evidence="5 11" id="KW-0547">Nucleotide-binding</keyword>
<feature type="site" description="Transition state stabilizer" evidence="11">
    <location>
        <position position="30"/>
    </location>
</feature>
<comment type="similarity">
    <text evidence="1 11">Belongs to the GHMP kinase family. GalK subfamily.</text>
</comment>
<reference evidence="16 17" key="1">
    <citation type="submission" date="2017-10" db="EMBL/GenBank/DDBJ databases">
        <title>Novel microbial diversity and functional potential in the marine mammal oral microbiome.</title>
        <authorList>
            <person name="Dudek N.K."/>
            <person name="Sun C.L."/>
            <person name="Burstein D."/>
            <person name="Kantor R.S."/>
            <person name="Aliaga Goltsman D.S."/>
            <person name="Bik E.M."/>
            <person name="Thomas B.C."/>
            <person name="Banfield J.F."/>
            <person name="Relman D.A."/>
        </authorList>
    </citation>
    <scope>NUCLEOTIDE SEQUENCE [LARGE SCALE GENOMIC DNA]</scope>
    <source>
        <strain evidence="16">DOLJORAL78_47_16</strain>
    </source>
</reference>
<keyword evidence="8 11" id="KW-0460">Magnesium</keyword>
<evidence type="ECO:0000256" key="8">
    <source>
        <dbReference type="ARBA" id="ARBA00022842"/>
    </source>
</evidence>
<comment type="caution">
    <text evidence="16">The sequence shown here is derived from an EMBL/GenBank/DDBJ whole genome shotgun (WGS) entry which is preliminary data.</text>
</comment>
<dbReference type="NCBIfam" id="TIGR00131">
    <property type="entry name" value="gal_kin"/>
    <property type="match status" value="1"/>
</dbReference>
<dbReference type="GO" id="GO:0005829">
    <property type="term" value="C:cytosol"/>
    <property type="evidence" value="ECO:0007669"/>
    <property type="project" value="TreeGrafter"/>
</dbReference>
<feature type="binding site" evidence="11">
    <location>
        <position position="128"/>
    </location>
    <ligand>
        <name>Mg(2+)</name>
        <dbReference type="ChEBI" id="CHEBI:18420"/>
    </ligand>
</feature>
<feature type="domain" description="GHMP kinase C-terminal" evidence="14">
    <location>
        <begin position="286"/>
        <end position="361"/>
    </location>
</feature>
<sequence>MTYEGIARVQAAYAEQFGTPPAFLVSAPGRVNLIGEHTDYNDGFVLPMAIDKKIAIGGSERNDDTVCLYSLNFEYQEEFSILSLQKKDSWTDYVKGVIDQLLKAGHSVKGFNAVLEGNIPQGAGLSSSAAIEVATAFFLARLNSIEIQAEEMAKLCQRAENHFVGMNCGIMDQFISRLGQKNHALFLDCRDLSYKLIPCDLDEYIVVMCNSNVEHKLVDSAYNERRAQCEEGVRLLKTKLPDITALRDVSFAQLENHASLLSPIIYQRCKHVVTENERVKTAVNILRKGDIAAFGQLLYQSHASLRDDYEVSCEEVDHLVDIAQAIEGTAGARMTGGGFGGCTVNLVKKSAMEHFKAVILKEYKKRTGITAEIYTSKAEDGARIETVE</sequence>
<dbReference type="FunFam" id="3.30.70.890:FF:000001">
    <property type="entry name" value="Galactokinase"/>
    <property type="match status" value="1"/>
</dbReference>
<dbReference type="PRINTS" id="PR00473">
    <property type="entry name" value="GALCTOKINASE"/>
</dbReference>
<dbReference type="EC" id="2.7.1.6" evidence="11 12"/>
<evidence type="ECO:0000256" key="11">
    <source>
        <dbReference type="HAMAP-Rule" id="MF_00246"/>
    </source>
</evidence>
<feature type="active site" description="Proton acceptor" evidence="11">
    <location>
        <position position="172"/>
    </location>
</feature>
<comment type="pathway">
    <text evidence="11">Carbohydrate metabolism; galactose metabolism.</text>
</comment>
<evidence type="ECO:0000259" key="15">
    <source>
        <dbReference type="Pfam" id="PF10509"/>
    </source>
</evidence>
<dbReference type="UniPathway" id="UPA00214"/>
<dbReference type="PROSITE" id="PS00106">
    <property type="entry name" value="GALACTOKINASE"/>
    <property type="match status" value="1"/>
</dbReference>
<keyword evidence="4 11" id="KW-0479">Metal-binding</keyword>
<dbReference type="PANTHER" id="PTHR10457:SF7">
    <property type="entry name" value="GALACTOKINASE-RELATED"/>
    <property type="match status" value="1"/>
</dbReference>
<dbReference type="PIRSF" id="PIRSF000530">
    <property type="entry name" value="Galactokinase"/>
    <property type="match status" value="1"/>
</dbReference>
<dbReference type="HAMAP" id="MF_00246">
    <property type="entry name" value="Galactokinase"/>
    <property type="match status" value="1"/>
</dbReference>
<evidence type="ECO:0000259" key="14">
    <source>
        <dbReference type="Pfam" id="PF08544"/>
    </source>
</evidence>
<evidence type="ECO:0000256" key="9">
    <source>
        <dbReference type="ARBA" id="ARBA00023144"/>
    </source>
</evidence>
<dbReference type="PROSITE" id="PS00627">
    <property type="entry name" value="GHMP_KINASES_ATP"/>
    <property type="match status" value="1"/>
</dbReference>
<name>A0A2G6K6L2_9BACT</name>
<dbReference type="Proteomes" id="UP000230821">
    <property type="component" value="Unassembled WGS sequence"/>
</dbReference>
<evidence type="ECO:0000256" key="2">
    <source>
        <dbReference type="ARBA" id="ARBA00022490"/>
    </source>
</evidence>
<dbReference type="InterPro" id="IPR014721">
    <property type="entry name" value="Ribsml_uS5_D2-typ_fold_subgr"/>
</dbReference>
<dbReference type="GO" id="GO:0005524">
    <property type="term" value="F:ATP binding"/>
    <property type="evidence" value="ECO:0007669"/>
    <property type="project" value="UniProtKB-UniRule"/>
</dbReference>
<proteinExistence type="inferred from homology"/>
<evidence type="ECO:0000256" key="5">
    <source>
        <dbReference type="ARBA" id="ARBA00022741"/>
    </source>
</evidence>
<dbReference type="InterPro" id="IPR006206">
    <property type="entry name" value="Mevalonate/galactokinase"/>
</dbReference>
<dbReference type="NCBIfam" id="NF003705">
    <property type="entry name" value="PRK05322.1"/>
    <property type="match status" value="1"/>
</dbReference>
<evidence type="ECO:0000256" key="7">
    <source>
        <dbReference type="ARBA" id="ARBA00022840"/>
    </source>
</evidence>
<accession>A0A2G6K6L2</accession>
<dbReference type="InterPro" id="IPR022963">
    <property type="entry name" value="Galactokinase_bac"/>
</dbReference>
<dbReference type="PANTHER" id="PTHR10457">
    <property type="entry name" value="MEVALONATE KINASE/GALACTOKINASE"/>
    <property type="match status" value="1"/>
</dbReference>
<evidence type="ECO:0000259" key="13">
    <source>
        <dbReference type="Pfam" id="PF00288"/>
    </source>
</evidence>
<keyword evidence="7 11" id="KW-0067">ATP-binding</keyword>
<keyword evidence="2 11" id="KW-0963">Cytoplasm</keyword>
<evidence type="ECO:0000256" key="1">
    <source>
        <dbReference type="ARBA" id="ARBA00006566"/>
    </source>
</evidence>
<dbReference type="InterPro" id="IPR013750">
    <property type="entry name" value="GHMP_kinase_C_dom"/>
</dbReference>
<evidence type="ECO:0000313" key="16">
    <source>
        <dbReference type="EMBL" id="PIE31303.1"/>
    </source>
</evidence>
<dbReference type="GO" id="GO:0006012">
    <property type="term" value="P:galactose metabolic process"/>
    <property type="evidence" value="ECO:0007669"/>
    <property type="project" value="UniProtKB-UniRule"/>
</dbReference>
<keyword evidence="6 11" id="KW-0418">Kinase</keyword>
<dbReference type="InterPro" id="IPR020568">
    <property type="entry name" value="Ribosomal_Su5_D2-typ_SF"/>
</dbReference>
<dbReference type="InterPro" id="IPR006204">
    <property type="entry name" value="GHMP_kinase_N_dom"/>
</dbReference>
<feature type="binding site" evidence="11">
    <location>
        <position position="222"/>
    </location>
    <ligand>
        <name>substrate</name>
    </ligand>
</feature>
<dbReference type="InterPro" id="IPR000705">
    <property type="entry name" value="Galactokinase"/>
</dbReference>
<keyword evidence="9 11" id="KW-0299">Galactose metabolism</keyword>
<evidence type="ECO:0000256" key="12">
    <source>
        <dbReference type="NCBIfam" id="TIGR00131"/>
    </source>
</evidence>
<keyword evidence="3 11" id="KW-0808">Transferase</keyword>
<keyword evidence="10 11" id="KW-0119">Carbohydrate metabolism</keyword>
<feature type="domain" description="Galactokinase N-terminal" evidence="15">
    <location>
        <begin position="12"/>
        <end position="56"/>
    </location>
</feature>
<dbReference type="Gene3D" id="3.30.230.10">
    <property type="match status" value="1"/>
</dbReference>
<protein>
    <recommendedName>
        <fullName evidence="11 12">Galactokinase</fullName>
        <ecNumber evidence="11 12">2.7.1.6</ecNumber>
    </recommendedName>
    <alternativeName>
        <fullName evidence="11">Galactose kinase</fullName>
    </alternativeName>
</protein>
<organism evidence="16 17">
    <name type="scientific">candidate division KSB3 bacterium</name>
    <dbReference type="NCBI Taxonomy" id="2044937"/>
    <lineage>
        <taxon>Bacteria</taxon>
        <taxon>candidate division KSB3</taxon>
    </lineage>
</organism>
<comment type="subcellular location">
    <subcellularLocation>
        <location evidence="11">Cytoplasm</location>
    </subcellularLocation>
</comment>
<gene>
    <name evidence="11" type="primary">galK</name>
    <name evidence="16" type="ORF">CSA56_18690</name>
</gene>
<evidence type="ECO:0000256" key="6">
    <source>
        <dbReference type="ARBA" id="ARBA00022777"/>
    </source>
</evidence>